<evidence type="ECO:0000256" key="4">
    <source>
        <dbReference type="ARBA" id="ARBA00023285"/>
    </source>
</evidence>
<dbReference type="WBParaSite" id="SMTH1_75920.1">
    <property type="protein sequence ID" value="SMTH1_75920.1"/>
    <property type="gene ID" value="SMTH1_75920"/>
</dbReference>
<evidence type="ECO:0000256" key="7">
    <source>
        <dbReference type="ARBA" id="ARBA00066411"/>
    </source>
</evidence>
<protein>
    <recommendedName>
        <fullName evidence="8">Methylmalonyl-CoA epimerase, mitochondrial</fullName>
        <ecNumber evidence="7">5.1.99.1</ecNumber>
    </recommendedName>
    <alternativeName>
        <fullName evidence="9">DL-methylmalonyl-CoA racemase</fullName>
    </alternativeName>
</protein>
<dbReference type="InterPro" id="IPR029068">
    <property type="entry name" value="Glyas_Bleomycin-R_OHBP_Dase"/>
</dbReference>
<dbReference type="InterPro" id="IPR036378">
    <property type="entry name" value="FAS1_dom_sf"/>
</dbReference>
<dbReference type="InterPro" id="IPR051785">
    <property type="entry name" value="MMCE/EMCE_epimerase"/>
</dbReference>
<comment type="similarity">
    <text evidence="1">Belongs to the methylmalonyl-CoA epimerase family.</text>
</comment>
<dbReference type="CDD" id="cd07249">
    <property type="entry name" value="MMCE"/>
    <property type="match status" value="1"/>
</dbReference>
<organism evidence="11 12">
    <name type="scientific">Schistosoma mattheei</name>
    <dbReference type="NCBI Taxonomy" id="31246"/>
    <lineage>
        <taxon>Eukaryota</taxon>
        <taxon>Metazoa</taxon>
        <taxon>Spiralia</taxon>
        <taxon>Lophotrochozoa</taxon>
        <taxon>Platyhelminthes</taxon>
        <taxon>Trematoda</taxon>
        <taxon>Digenea</taxon>
        <taxon>Strigeidida</taxon>
        <taxon>Schistosomatoidea</taxon>
        <taxon>Schistosomatidae</taxon>
        <taxon>Schistosoma</taxon>
    </lineage>
</organism>
<dbReference type="GO" id="GO:0005739">
    <property type="term" value="C:mitochondrion"/>
    <property type="evidence" value="ECO:0007669"/>
    <property type="project" value="TreeGrafter"/>
</dbReference>
<feature type="domain" description="VOC" evidence="10">
    <location>
        <begin position="115"/>
        <end position="244"/>
    </location>
</feature>
<evidence type="ECO:0000256" key="9">
    <source>
        <dbReference type="ARBA" id="ARBA00081771"/>
    </source>
</evidence>
<evidence type="ECO:0000256" key="1">
    <source>
        <dbReference type="ARBA" id="ARBA00009308"/>
    </source>
</evidence>
<keyword evidence="3" id="KW-0413">Isomerase</keyword>
<dbReference type="PROSITE" id="PS51819">
    <property type="entry name" value="VOC"/>
    <property type="match status" value="1"/>
</dbReference>
<dbReference type="Gene3D" id="3.10.180.10">
    <property type="entry name" value="2,3-Dihydroxybiphenyl 1,2-Dioxygenase, domain 1"/>
    <property type="match status" value="1"/>
</dbReference>
<evidence type="ECO:0000313" key="12">
    <source>
        <dbReference type="WBParaSite" id="SMTH1_75920.1"/>
    </source>
</evidence>
<keyword evidence="4" id="KW-0170">Cobalt</keyword>
<evidence type="ECO:0000256" key="6">
    <source>
        <dbReference type="ARBA" id="ARBA00053742"/>
    </source>
</evidence>
<dbReference type="PANTHER" id="PTHR43048:SF3">
    <property type="entry name" value="METHYLMALONYL-COA EPIMERASE, MITOCHONDRIAL"/>
    <property type="match status" value="1"/>
</dbReference>
<dbReference type="Pfam" id="PF13669">
    <property type="entry name" value="Glyoxalase_4"/>
    <property type="match status" value="1"/>
</dbReference>
<dbReference type="Proteomes" id="UP000050791">
    <property type="component" value="Unassembled WGS sequence"/>
</dbReference>
<dbReference type="NCBIfam" id="TIGR03081">
    <property type="entry name" value="metmalonyl_epim"/>
    <property type="match status" value="1"/>
</dbReference>
<evidence type="ECO:0000256" key="5">
    <source>
        <dbReference type="ARBA" id="ARBA00050406"/>
    </source>
</evidence>
<proteinExistence type="inferred from homology"/>
<comment type="catalytic activity">
    <reaction evidence="5">
        <text>(R)-methylmalonyl-CoA = (S)-methylmalonyl-CoA</text>
        <dbReference type="Rhea" id="RHEA:20553"/>
        <dbReference type="ChEBI" id="CHEBI:57326"/>
        <dbReference type="ChEBI" id="CHEBI:57327"/>
        <dbReference type="EC" id="5.1.99.1"/>
    </reaction>
    <physiologicalReaction direction="right-to-left" evidence="5">
        <dbReference type="Rhea" id="RHEA:20555"/>
    </physiologicalReaction>
</comment>
<dbReference type="AlphaFoldDB" id="A0AA85BRL0"/>
<evidence type="ECO:0000256" key="3">
    <source>
        <dbReference type="ARBA" id="ARBA00023235"/>
    </source>
</evidence>
<dbReference type="SUPFAM" id="SSF82153">
    <property type="entry name" value="FAS1 domain"/>
    <property type="match status" value="1"/>
</dbReference>
<keyword evidence="2" id="KW-0479">Metal-binding</keyword>
<dbReference type="PANTHER" id="PTHR43048">
    <property type="entry name" value="METHYLMALONYL-COA EPIMERASE"/>
    <property type="match status" value="1"/>
</dbReference>
<dbReference type="GO" id="GO:0046872">
    <property type="term" value="F:metal ion binding"/>
    <property type="evidence" value="ECO:0007669"/>
    <property type="project" value="UniProtKB-KW"/>
</dbReference>
<evidence type="ECO:0000256" key="8">
    <source>
        <dbReference type="ARBA" id="ARBA00071337"/>
    </source>
</evidence>
<evidence type="ECO:0000256" key="2">
    <source>
        <dbReference type="ARBA" id="ARBA00022723"/>
    </source>
</evidence>
<dbReference type="InterPro" id="IPR017515">
    <property type="entry name" value="MeMalonyl-CoA_epimerase"/>
</dbReference>
<name>A0AA85BRL0_9TREM</name>
<reference evidence="12" key="1">
    <citation type="submission" date="2023-11" db="UniProtKB">
        <authorList>
            <consortium name="WormBaseParasite"/>
        </authorList>
    </citation>
    <scope>IDENTIFICATION</scope>
</reference>
<evidence type="ECO:0000313" key="11">
    <source>
        <dbReference type="Proteomes" id="UP000050791"/>
    </source>
</evidence>
<dbReference type="GO" id="GO:0046491">
    <property type="term" value="P:L-methylmalonyl-CoA metabolic process"/>
    <property type="evidence" value="ECO:0007669"/>
    <property type="project" value="TreeGrafter"/>
</dbReference>
<dbReference type="InterPro" id="IPR037523">
    <property type="entry name" value="VOC_core"/>
</dbReference>
<evidence type="ECO:0000259" key="10">
    <source>
        <dbReference type="PROSITE" id="PS51819"/>
    </source>
</evidence>
<dbReference type="FunFam" id="3.10.180.10:FF:000003">
    <property type="entry name" value="Methylmalonyl-CoA epimerase, mitochondrial"/>
    <property type="match status" value="1"/>
</dbReference>
<dbReference type="GO" id="GO:0004493">
    <property type="term" value="F:methylmalonyl-CoA epimerase activity"/>
    <property type="evidence" value="ECO:0007669"/>
    <property type="project" value="UniProtKB-EC"/>
</dbReference>
<accession>A0AA85BRL0</accession>
<dbReference type="EC" id="5.1.99.1" evidence="7"/>
<comment type="function">
    <text evidence="6">Methylmalonyl-CoA epimerase involved in propionyl-CoA metabolism.</text>
</comment>
<sequence>MSSVGVELFFWMDNNGIMRIGYDGLPRDQWPKVIQWNLPARDGIIWLLDGILKCPEKICPLIVEDVDYYDVYVMACQTSVLPGEKDPVAQFESRPLDIASRHPTLCTVNSWKITKLNHVAIAVPDLEKAASFYRDILRVEVSEPKPIKEHGVTTVFVRLDNINIELIQPLGDNSPISKFIESNKNGGLHHLCIEVDNIYNCLKHLKDKNIRTLSAEPKIGASGAPVLFLHPKDTCSVLHELEHVPENHGSH</sequence>
<dbReference type="SUPFAM" id="SSF54593">
    <property type="entry name" value="Glyoxalase/Bleomycin resistance protein/Dihydroxybiphenyl dioxygenase"/>
    <property type="match status" value="1"/>
</dbReference>